<accession>A0A6S6QHZ6</accession>
<feature type="region of interest" description="Disordered" evidence="1">
    <location>
        <begin position="42"/>
        <end position="73"/>
    </location>
</feature>
<name>A0A6S6QHZ6_9HYPH</name>
<feature type="signal peptide" evidence="2">
    <location>
        <begin position="1"/>
        <end position="20"/>
    </location>
</feature>
<sequence length="73" mass="8292">MKLIAALLLVTPAMLTAAYAGSDDTQARAERQRSIYEVVRGDYHNTERMHEGRGMTMDAPHHQKYQPKNTKGY</sequence>
<proteinExistence type="predicted"/>
<organism evidence="3 4">
    <name type="scientific">Terrihabitans soli</name>
    <dbReference type="NCBI Taxonomy" id="708113"/>
    <lineage>
        <taxon>Bacteria</taxon>
        <taxon>Pseudomonadati</taxon>
        <taxon>Pseudomonadota</taxon>
        <taxon>Alphaproteobacteria</taxon>
        <taxon>Hyphomicrobiales</taxon>
        <taxon>Terrihabitans</taxon>
    </lineage>
</organism>
<dbReference type="Proteomes" id="UP000515317">
    <property type="component" value="Chromosome"/>
</dbReference>
<protein>
    <submittedName>
        <fullName evidence="3">Uncharacterized protein</fullName>
    </submittedName>
</protein>
<evidence type="ECO:0000313" key="4">
    <source>
        <dbReference type="Proteomes" id="UP000515317"/>
    </source>
</evidence>
<keyword evidence="2" id="KW-0732">Signal</keyword>
<reference evidence="3 4" key="1">
    <citation type="submission" date="2020-08" db="EMBL/GenBank/DDBJ databases">
        <title>Genome sequence of Rhizobiales bacterium strain IZ6.</title>
        <authorList>
            <person name="Nakai R."/>
            <person name="Naganuma T."/>
        </authorList>
    </citation>
    <scope>NUCLEOTIDE SEQUENCE [LARGE SCALE GENOMIC DNA]</scope>
    <source>
        <strain evidence="3 4">IZ6</strain>
    </source>
</reference>
<dbReference type="EMBL" id="AP023361">
    <property type="protein sequence ID" value="BCJ90843.1"/>
    <property type="molecule type" value="Genomic_DNA"/>
</dbReference>
<dbReference type="AlphaFoldDB" id="A0A6S6QHZ6"/>
<feature type="chain" id="PRO_5027865623" evidence="2">
    <location>
        <begin position="21"/>
        <end position="73"/>
    </location>
</feature>
<gene>
    <name evidence="3" type="ORF">IZ6_15780</name>
</gene>
<keyword evidence="4" id="KW-1185">Reference proteome</keyword>
<feature type="compositionally biased region" description="Basic and acidic residues" evidence="1">
    <location>
        <begin position="42"/>
        <end position="53"/>
    </location>
</feature>
<evidence type="ECO:0000256" key="1">
    <source>
        <dbReference type="SAM" id="MobiDB-lite"/>
    </source>
</evidence>
<dbReference type="KEGG" id="tso:IZ6_15780"/>
<evidence type="ECO:0000313" key="3">
    <source>
        <dbReference type="EMBL" id="BCJ90843.1"/>
    </source>
</evidence>
<dbReference type="RefSeq" id="WP_222877442.1">
    <property type="nucleotide sequence ID" value="NZ_AP023361.1"/>
</dbReference>
<evidence type="ECO:0000256" key="2">
    <source>
        <dbReference type="SAM" id="SignalP"/>
    </source>
</evidence>